<protein>
    <recommendedName>
        <fullName evidence="4">LTXXQ motif family protein</fullName>
    </recommendedName>
</protein>
<evidence type="ECO:0000256" key="1">
    <source>
        <dbReference type="SAM" id="SignalP"/>
    </source>
</evidence>
<dbReference type="Proteomes" id="UP001597010">
    <property type="component" value="Unassembled WGS sequence"/>
</dbReference>
<evidence type="ECO:0000313" key="3">
    <source>
        <dbReference type="Proteomes" id="UP001597010"/>
    </source>
</evidence>
<dbReference type="RefSeq" id="WP_377116774.1">
    <property type="nucleotide sequence ID" value="NZ_JBHTHZ010000013.1"/>
</dbReference>
<accession>A0ABW3AVP2</accession>
<sequence>MKKVFLMIALVAGLGVAANAQTKPGHKVKDPAQRAQLRTAALTKKLNLSADQSAKVKAVFDKQAVQMDSLKANRSTDRKANMQARKAIFANTDANLKGILTAEQQTAYSGLKANMHKRFEGRRPAKNPEQKAQRYTKVLTKKLSLSADQSAKVNAILLKSATEIKDLKASKPADRKSGMEARKTILLNTDAQLKTVFNADQQKQYAELKAKMIERFKARRGAKTATPNAG</sequence>
<dbReference type="EMBL" id="JBHTHZ010000013">
    <property type="protein sequence ID" value="MFD0794910.1"/>
    <property type="molecule type" value="Genomic_DNA"/>
</dbReference>
<evidence type="ECO:0008006" key="4">
    <source>
        <dbReference type="Google" id="ProtNLM"/>
    </source>
</evidence>
<gene>
    <name evidence="2" type="ORF">ACFQZX_14885</name>
</gene>
<keyword evidence="3" id="KW-1185">Reference proteome</keyword>
<keyword evidence="1" id="KW-0732">Signal</keyword>
<evidence type="ECO:0000313" key="2">
    <source>
        <dbReference type="EMBL" id="MFD0794910.1"/>
    </source>
</evidence>
<comment type="caution">
    <text evidence="2">The sequence shown here is derived from an EMBL/GenBank/DDBJ whole genome shotgun (WGS) entry which is preliminary data.</text>
</comment>
<feature type="chain" id="PRO_5046675572" description="LTXXQ motif family protein" evidence="1">
    <location>
        <begin position="21"/>
        <end position="230"/>
    </location>
</feature>
<organism evidence="2 3">
    <name type="scientific">Mucilaginibacter litoreus</name>
    <dbReference type="NCBI Taxonomy" id="1048221"/>
    <lineage>
        <taxon>Bacteria</taxon>
        <taxon>Pseudomonadati</taxon>
        <taxon>Bacteroidota</taxon>
        <taxon>Sphingobacteriia</taxon>
        <taxon>Sphingobacteriales</taxon>
        <taxon>Sphingobacteriaceae</taxon>
        <taxon>Mucilaginibacter</taxon>
    </lineage>
</organism>
<proteinExistence type="predicted"/>
<name>A0ABW3AVP2_9SPHI</name>
<feature type="signal peptide" evidence="1">
    <location>
        <begin position="1"/>
        <end position="20"/>
    </location>
</feature>
<reference evidence="3" key="1">
    <citation type="journal article" date="2019" name="Int. J. Syst. Evol. Microbiol.">
        <title>The Global Catalogue of Microorganisms (GCM) 10K type strain sequencing project: providing services to taxonomists for standard genome sequencing and annotation.</title>
        <authorList>
            <consortium name="The Broad Institute Genomics Platform"/>
            <consortium name="The Broad Institute Genome Sequencing Center for Infectious Disease"/>
            <person name="Wu L."/>
            <person name="Ma J."/>
        </authorList>
    </citation>
    <scope>NUCLEOTIDE SEQUENCE [LARGE SCALE GENOMIC DNA]</scope>
    <source>
        <strain evidence="3">CCUG 61484</strain>
    </source>
</reference>